<dbReference type="GO" id="GO:0003677">
    <property type="term" value="F:DNA binding"/>
    <property type="evidence" value="ECO:0007669"/>
    <property type="project" value="UniProtKB-KW"/>
</dbReference>
<keyword evidence="6" id="KW-0540">Nuclease</keyword>
<dbReference type="GO" id="GO:0042025">
    <property type="term" value="C:host cell nucleus"/>
    <property type="evidence" value="ECO:0007669"/>
    <property type="project" value="UniProtKB-SubCell"/>
</dbReference>
<name>A0A8A4XBS9_9VIRU</name>
<evidence type="ECO:0000256" key="12">
    <source>
        <dbReference type="ARBA" id="ARBA00023125"/>
    </source>
</evidence>
<evidence type="ECO:0000256" key="7">
    <source>
        <dbReference type="ARBA" id="ARBA00022723"/>
    </source>
</evidence>
<dbReference type="PROSITE" id="PS52020">
    <property type="entry name" value="CRESS_DNA_REP"/>
    <property type="match status" value="1"/>
</dbReference>
<evidence type="ECO:0000313" key="15">
    <source>
        <dbReference type="EMBL" id="QTE03405.1"/>
    </source>
</evidence>
<evidence type="ECO:0000256" key="1">
    <source>
        <dbReference type="ARBA" id="ARBA00004147"/>
    </source>
</evidence>
<protein>
    <submittedName>
        <fullName evidence="15">Replication-associated protein</fullName>
    </submittedName>
</protein>
<keyword evidence="3" id="KW-0808">Transferase</keyword>
<dbReference type="Gene3D" id="3.40.1310.20">
    <property type="match status" value="1"/>
</dbReference>
<proteinExistence type="predicted"/>
<dbReference type="GO" id="GO:0016787">
    <property type="term" value="F:hydrolase activity"/>
    <property type="evidence" value="ECO:0007669"/>
    <property type="project" value="UniProtKB-KW"/>
</dbReference>
<keyword evidence="7" id="KW-0479">Metal-binding</keyword>
<dbReference type="GO" id="GO:0016779">
    <property type="term" value="F:nucleotidyltransferase activity"/>
    <property type="evidence" value="ECO:0007669"/>
    <property type="project" value="UniProtKB-KW"/>
</dbReference>
<evidence type="ECO:0000256" key="11">
    <source>
        <dbReference type="ARBA" id="ARBA00023124"/>
    </source>
</evidence>
<keyword evidence="10" id="KW-0378">Hydrolase</keyword>
<dbReference type="GO" id="GO:0000166">
    <property type="term" value="F:nucleotide binding"/>
    <property type="evidence" value="ECO:0007669"/>
    <property type="project" value="UniProtKB-KW"/>
</dbReference>
<evidence type="ECO:0000256" key="9">
    <source>
        <dbReference type="ARBA" id="ARBA00022759"/>
    </source>
</evidence>
<evidence type="ECO:0000256" key="4">
    <source>
        <dbReference type="ARBA" id="ARBA00022695"/>
    </source>
</evidence>
<keyword evidence="2" id="KW-1048">Host nucleus</keyword>
<keyword evidence="8" id="KW-0547">Nucleotide-binding</keyword>
<evidence type="ECO:0000256" key="8">
    <source>
        <dbReference type="ARBA" id="ARBA00022741"/>
    </source>
</evidence>
<evidence type="ECO:0000256" key="6">
    <source>
        <dbReference type="ARBA" id="ARBA00022722"/>
    </source>
</evidence>
<evidence type="ECO:0000256" key="3">
    <source>
        <dbReference type="ARBA" id="ARBA00022679"/>
    </source>
</evidence>
<feature type="domain" description="CRESS-DNA virus Rep endonuclease" evidence="14">
    <location>
        <begin position="16"/>
        <end position="108"/>
    </location>
</feature>
<dbReference type="GO" id="GO:0004519">
    <property type="term" value="F:endonuclease activity"/>
    <property type="evidence" value="ECO:0007669"/>
    <property type="project" value="UniProtKB-KW"/>
</dbReference>
<keyword evidence="9" id="KW-0255">Endonuclease</keyword>
<organism evidence="15">
    <name type="scientific">Periparus ater CRESS-DNA-virus sp</name>
    <dbReference type="NCBI Taxonomy" id="2815050"/>
    <lineage>
        <taxon>Viruses</taxon>
        <taxon>Monodnaviria</taxon>
        <taxon>Shotokuvirae</taxon>
        <taxon>Cressdnaviricota</taxon>
    </lineage>
</organism>
<sequence>MGVVVHSAFVFWSVRMSKCKRWVFTSYAVDSPPAFDAAVHEYLIIGRETCPTSNRKHLQCFVTFKNRTTLAGCKRFCPGAHFERARGTPEECASYSKKDGDFSEFGTLPTVTGRATGFADLLAKAQRGEIGAIKRDHPGLYIRYKANILSSIEFDVSPLKNSCGVWIGGKPRTGKDYGVRQLAGEDLYLKPLSKWWCNYRNQGAVLLSDVDPKHCEWLGYFLKIWADCYPFNAEIKGGSMTIRPKAIFVTSNYPMDMCFQGETLAALQARFTEYDYFGEEIRLVRKRMEPSATSSVYQFLLENEDAYKPLSPPLAPEVQRDRSPQRIADPPDDQEASAERSSEDDFQIN</sequence>
<keyword evidence="11" id="KW-0190">Covalent protein-DNA linkage</keyword>
<accession>A0A8A4XBS9</accession>
<dbReference type="Pfam" id="PF02407">
    <property type="entry name" value="Viral_Rep"/>
    <property type="match status" value="1"/>
</dbReference>
<evidence type="ECO:0000259" key="14">
    <source>
        <dbReference type="PROSITE" id="PS52020"/>
    </source>
</evidence>
<keyword evidence="5" id="KW-0235">DNA replication</keyword>
<dbReference type="EMBL" id="MW182775">
    <property type="protein sequence ID" value="QTE03405.1"/>
    <property type="molecule type" value="Genomic_DNA"/>
</dbReference>
<evidence type="ECO:0000256" key="5">
    <source>
        <dbReference type="ARBA" id="ARBA00022705"/>
    </source>
</evidence>
<comment type="subcellular location">
    <subcellularLocation>
        <location evidence="1">Host nucleus</location>
    </subcellularLocation>
</comment>
<feature type="region of interest" description="Disordered" evidence="13">
    <location>
        <begin position="308"/>
        <end position="349"/>
    </location>
</feature>
<evidence type="ECO:0000256" key="2">
    <source>
        <dbReference type="ARBA" id="ARBA00022562"/>
    </source>
</evidence>
<evidence type="ECO:0000256" key="13">
    <source>
        <dbReference type="SAM" id="MobiDB-lite"/>
    </source>
</evidence>
<reference evidence="15" key="1">
    <citation type="submission" date="2020-10" db="EMBL/GenBank/DDBJ databases">
        <title>CRESS DNA virus dark matter in the feces of wild birds.</title>
        <authorList>
            <person name="Yang S."/>
            <person name="Zhang W."/>
        </authorList>
    </citation>
    <scope>NUCLEOTIDE SEQUENCE</scope>
    <source>
        <strain evidence="15">Coa130usv2</strain>
    </source>
</reference>
<dbReference type="InterPro" id="IPR049912">
    <property type="entry name" value="CRESS_DNA_REP"/>
</dbReference>
<keyword evidence="12" id="KW-0238">DNA-binding</keyword>
<keyword evidence="4" id="KW-0548">Nucleotidyltransferase</keyword>
<dbReference type="GO" id="GO:0046872">
    <property type="term" value="F:metal ion binding"/>
    <property type="evidence" value="ECO:0007669"/>
    <property type="project" value="UniProtKB-KW"/>
</dbReference>
<evidence type="ECO:0000256" key="10">
    <source>
        <dbReference type="ARBA" id="ARBA00022801"/>
    </source>
</evidence>
<dbReference type="GO" id="GO:0006260">
    <property type="term" value="P:DNA replication"/>
    <property type="evidence" value="ECO:0007669"/>
    <property type="project" value="UniProtKB-KW"/>
</dbReference>